<evidence type="ECO:0000256" key="1">
    <source>
        <dbReference type="ARBA" id="ARBA00022737"/>
    </source>
</evidence>
<evidence type="ECO:0000256" key="2">
    <source>
        <dbReference type="ARBA" id="ARBA00023043"/>
    </source>
</evidence>
<feature type="repeat" description="ANK" evidence="3">
    <location>
        <begin position="104"/>
        <end position="136"/>
    </location>
</feature>
<reference evidence="4 5" key="1">
    <citation type="submission" date="2019-05" db="EMBL/GenBank/DDBJ databases">
        <title>Psychrobacillus vulpis sp. nov., a new species isolated from feces of a red fox that inhabits in The Tablas de Daimiel Natural Park, Albacete, Spain.</title>
        <authorList>
            <person name="Rodriguez M."/>
            <person name="Reina J.C."/>
            <person name="Bejar V."/>
            <person name="Llamas I."/>
        </authorList>
    </citation>
    <scope>NUCLEOTIDE SEQUENCE [LARGE SCALE GENOMIC DNA]</scope>
    <source>
        <strain evidence="4 5">NEAU-3TGS17</strain>
    </source>
</reference>
<comment type="caution">
    <text evidence="4">The sequence shown here is derived from an EMBL/GenBank/DDBJ whole genome shotgun (WGS) entry which is preliminary data.</text>
</comment>
<dbReference type="InterPro" id="IPR002110">
    <property type="entry name" value="Ankyrin_rpt"/>
</dbReference>
<accession>A0A544T702</accession>
<dbReference type="PROSITE" id="PS50088">
    <property type="entry name" value="ANK_REPEAT"/>
    <property type="match status" value="2"/>
</dbReference>
<feature type="repeat" description="ANK" evidence="3">
    <location>
        <begin position="41"/>
        <end position="70"/>
    </location>
</feature>
<dbReference type="EMBL" id="VDGH01000006">
    <property type="protein sequence ID" value="TQR13178.1"/>
    <property type="molecule type" value="Genomic_DNA"/>
</dbReference>
<evidence type="ECO:0000256" key="3">
    <source>
        <dbReference type="PROSITE-ProRule" id="PRU00023"/>
    </source>
</evidence>
<dbReference type="OrthoDB" id="9802764at2"/>
<name>A0A544T702_9BACI</name>
<dbReference type="SUPFAM" id="SSF48403">
    <property type="entry name" value="Ankyrin repeat"/>
    <property type="match status" value="1"/>
</dbReference>
<keyword evidence="1" id="KW-0677">Repeat</keyword>
<gene>
    <name evidence="4" type="ORF">FG382_11685</name>
</gene>
<dbReference type="InterPro" id="IPR036770">
    <property type="entry name" value="Ankyrin_rpt-contain_sf"/>
</dbReference>
<proteinExistence type="predicted"/>
<dbReference type="AlphaFoldDB" id="A0A544T702"/>
<protein>
    <submittedName>
        <fullName evidence="4">Ankyrin repeat domain-containing protein</fullName>
    </submittedName>
</protein>
<dbReference type="Gene3D" id="1.25.40.20">
    <property type="entry name" value="Ankyrin repeat-containing domain"/>
    <property type="match status" value="1"/>
</dbReference>
<dbReference type="PANTHER" id="PTHR24198:SF165">
    <property type="entry name" value="ANKYRIN REPEAT-CONTAINING PROTEIN-RELATED"/>
    <property type="match status" value="1"/>
</dbReference>
<evidence type="ECO:0000313" key="4">
    <source>
        <dbReference type="EMBL" id="TQR13178.1"/>
    </source>
</evidence>
<dbReference type="SMART" id="SM00248">
    <property type="entry name" value="ANK"/>
    <property type="match status" value="4"/>
</dbReference>
<organism evidence="4 5">
    <name type="scientific">Psychrobacillus lasiicapitis</name>
    <dbReference type="NCBI Taxonomy" id="1636719"/>
    <lineage>
        <taxon>Bacteria</taxon>
        <taxon>Bacillati</taxon>
        <taxon>Bacillota</taxon>
        <taxon>Bacilli</taxon>
        <taxon>Bacillales</taxon>
        <taxon>Bacillaceae</taxon>
        <taxon>Psychrobacillus</taxon>
    </lineage>
</organism>
<sequence length="178" mass="20155">MNKTKIAKDFRSAIKNDQLDILRDLLKKEPEMLTWMTPFGTWLHVAAAHGHLEIIKLLINAGIDINAQGGTFSTNALERAATKGYLDIVEYLINKDIVIDTSEPDRNPLFSAIYGGHLEIVKLLVESGIDLYIKYSGENMQDMDAYAFAIERGQTEIAEYLKQKQNKKVLQETNKKIN</sequence>
<dbReference type="Proteomes" id="UP000317316">
    <property type="component" value="Unassembled WGS sequence"/>
</dbReference>
<keyword evidence="2 3" id="KW-0040">ANK repeat</keyword>
<dbReference type="PROSITE" id="PS50297">
    <property type="entry name" value="ANK_REP_REGION"/>
    <property type="match status" value="2"/>
</dbReference>
<dbReference type="RefSeq" id="WP_142539059.1">
    <property type="nucleotide sequence ID" value="NZ_BMIE01000004.1"/>
</dbReference>
<dbReference type="Pfam" id="PF12796">
    <property type="entry name" value="Ank_2"/>
    <property type="match status" value="1"/>
</dbReference>
<keyword evidence="5" id="KW-1185">Reference proteome</keyword>
<dbReference type="PANTHER" id="PTHR24198">
    <property type="entry name" value="ANKYRIN REPEAT AND PROTEIN KINASE DOMAIN-CONTAINING PROTEIN"/>
    <property type="match status" value="1"/>
</dbReference>
<evidence type="ECO:0000313" key="5">
    <source>
        <dbReference type="Proteomes" id="UP000317316"/>
    </source>
</evidence>